<proteinExistence type="predicted"/>
<evidence type="ECO:0000256" key="1">
    <source>
        <dbReference type="SAM" id="SignalP"/>
    </source>
</evidence>
<accession>A0A1Y2PDG1</accession>
<keyword evidence="3" id="KW-1185">Reference proteome</keyword>
<dbReference type="EMBL" id="LAPZ01000003">
    <property type="protein sequence ID" value="OSY88524.1"/>
    <property type="molecule type" value="Genomic_DNA"/>
</dbReference>
<feature type="signal peptide" evidence="1">
    <location>
        <begin position="1"/>
        <end position="18"/>
    </location>
</feature>
<comment type="caution">
    <text evidence="2">The sequence shown here is derived from an EMBL/GenBank/DDBJ whole genome shotgun (WGS) entry which is preliminary data.</text>
</comment>
<feature type="chain" id="PRO_5012598700" description="DUF3887 domain-containing protein" evidence="1">
    <location>
        <begin position="19"/>
        <end position="151"/>
    </location>
</feature>
<protein>
    <recommendedName>
        <fullName evidence="4">DUF3887 domain-containing protein</fullName>
    </recommendedName>
</protein>
<evidence type="ECO:0008006" key="4">
    <source>
        <dbReference type="Google" id="ProtNLM"/>
    </source>
</evidence>
<dbReference type="AlphaFoldDB" id="A0A1Y2PDG1"/>
<dbReference type="STRING" id="1635173.WH52_07175"/>
<dbReference type="InParanoid" id="A0A1Y2PDG1"/>
<keyword evidence="1" id="KW-0732">Signal</keyword>
<dbReference type="RefSeq" id="WP_086030252.1">
    <property type="nucleotide sequence ID" value="NZ_LAPZ01000003.1"/>
</dbReference>
<organism evidence="2 3">
    <name type="scientific">Tenacibaculum holothuriorum</name>
    <dbReference type="NCBI Taxonomy" id="1635173"/>
    <lineage>
        <taxon>Bacteria</taxon>
        <taxon>Pseudomonadati</taxon>
        <taxon>Bacteroidota</taxon>
        <taxon>Flavobacteriia</taxon>
        <taxon>Flavobacteriales</taxon>
        <taxon>Flavobacteriaceae</taxon>
        <taxon>Tenacibaculum</taxon>
    </lineage>
</organism>
<dbReference type="Proteomes" id="UP000194221">
    <property type="component" value="Unassembled WGS sequence"/>
</dbReference>
<evidence type="ECO:0000313" key="3">
    <source>
        <dbReference type="Proteomes" id="UP000194221"/>
    </source>
</evidence>
<gene>
    <name evidence="2" type="ORF">WH52_07175</name>
</gene>
<evidence type="ECO:0000313" key="2">
    <source>
        <dbReference type="EMBL" id="OSY88524.1"/>
    </source>
</evidence>
<sequence length="151" mass="17998">MKNILTIILLLTTLISYSQNFNKTTSPKLLAQKAILSLKQNDKESFKQCLVPIDLFIEQDINTTEKTYADITNKWFKEQLNAFHKKGINLNDYRIYKVLEPNWEYEKLGYKHIRFKVVLKNTDKKNIILTFNEILFYKNEYKIGEHFSIKI</sequence>
<reference evidence="2 3" key="1">
    <citation type="submission" date="2015-03" db="EMBL/GenBank/DDBJ databases">
        <title>Genome sequence of Tenacibaculum sp. S2-2, isolated from intestinal microbiota of sea cucumber, Apostichopus japonicas.</title>
        <authorList>
            <person name="Shao Z."/>
            <person name="Wang L."/>
            <person name="Li X."/>
        </authorList>
    </citation>
    <scope>NUCLEOTIDE SEQUENCE [LARGE SCALE GENOMIC DNA]</scope>
    <source>
        <strain evidence="2 3">S2-2</strain>
    </source>
</reference>
<name>A0A1Y2PDG1_9FLAO</name>